<dbReference type="Gene3D" id="2.60.40.1210">
    <property type="entry name" value="Cellobiose dehydrogenase, cytochrome domain"/>
    <property type="match status" value="1"/>
</dbReference>
<sequence length="239" mass="26092">MLFSEVAARAAAFLGLSMESHGPVLPTCILTYLSLLAAPVTRQFAFEPDSIAYEDPDTGLNFSSYTSARGISWRVAIPEDIPEGDKIFDTVLQVEAPIDVGWAGFAWGGHMTYNPLTIVWPNGNDVVLSSRIAYGYYSPPEYPNAEYRIVKTGTHVNATHFQITAVCTGCSRWGDEDIGFTELDPEYDSTLAFAYGDYPVDTPEDPSSTFGIHDSLGHPVFSLGTQAKNADFASKIEQL</sequence>
<evidence type="ECO:0000313" key="3">
    <source>
        <dbReference type="Proteomes" id="UP001326199"/>
    </source>
</evidence>
<dbReference type="RefSeq" id="XP_062765592.1">
    <property type="nucleotide sequence ID" value="XM_062912606.1"/>
</dbReference>
<proteinExistence type="predicted"/>
<reference evidence="2 3" key="1">
    <citation type="journal article" date="2023" name="bioRxiv">
        <title>High-quality genome assemblies of four members of thePodospora anserinaspecies complex.</title>
        <authorList>
            <person name="Ament-Velasquez S.L."/>
            <person name="Vogan A.A."/>
            <person name="Wallerman O."/>
            <person name="Hartmann F."/>
            <person name="Gautier V."/>
            <person name="Silar P."/>
            <person name="Giraud T."/>
            <person name="Johannesson H."/>
        </authorList>
    </citation>
    <scope>NUCLEOTIDE SEQUENCE [LARGE SCALE GENOMIC DNA]</scope>
    <source>
        <strain evidence="2 3">CBS 411.78</strain>
    </source>
</reference>
<dbReference type="EMBL" id="JAFFHB010000005">
    <property type="protein sequence ID" value="KAK4665626.1"/>
    <property type="molecule type" value="Genomic_DNA"/>
</dbReference>
<comment type="caution">
    <text evidence="2">The sequence shown here is derived from an EMBL/GenBank/DDBJ whole genome shotgun (WGS) entry which is preliminary data.</text>
</comment>
<feature type="domain" description="Cellobiose dehydrogenase-like cytochrome" evidence="1">
    <location>
        <begin position="53"/>
        <end position="233"/>
    </location>
</feature>
<evidence type="ECO:0000259" key="1">
    <source>
        <dbReference type="Pfam" id="PF16010"/>
    </source>
</evidence>
<name>A0ABR0HC23_9PEZI</name>
<dbReference type="InterPro" id="IPR015920">
    <property type="entry name" value="Cellobiose_DH-like_cyt"/>
</dbReference>
<dbReference type="PANTHER" id="PTHR47797:SF5">
    <property type="entry name" value="CELLOBIOSE DEHYDROGENASE CYTOCHROME DOMAIN-CONTAINING PROTEIN"/>
    <property type="match status" value="1"/>
</dbReference>
<dbReference type="CDD" id="cd09630">
    <property type="entry name" value="CDH_like_cytochrome"/>
    <property type="match status" value="1"/>
</dbReference>
<evidence type="ECO:0000313" key="2">
    <source>
        <dbReference type="EMBL" id="KAK4665626.1"/>
    </source>
</evidence>
<gene>
    <name evidence="2" type="ORF">QC763_409760</name>
</gene>
<keyword evidence="3" id="KW-1185">Reference proteome</keyword>
<dbReference type="Proteomes" id="UP001326199">
    <property type="component" value="Unassembled WGS sequence"/>
</dbReference>
<organism evidence="2 3">
    <name type="scientific">Podospora pseudopauciseta</name>
    <dbReference type="NCBI Taxonomy" id="2093780"/>
    <lineage>
        <taxon>Eukaryota</taxon>
        <taxon>Fungi</taxon>
        <taxon>Dikarya</taxon>
        <taxon>Ascomycota</taxon>
        <taxon>Pezizomycotina</taxon>
        <taxon>Sordariomycetes</taxon>
        <taxon>Sordariomycetidae</taxon>
        <taxon>Sordariales</taxon>
        <taxon>Podosporaceae</taxon>
        <taxon>Podospora</taxon>
    </lineage>
</organism>
<dbReference type="GeneID" id="87932949"/>
<accession>A0ABR0HC23</accession>
<protein>
    <recommendedName>
        <fullName evidence="1">Cellobiose dehydrogenase-like cytochrome domain-containing protein</fullName>
    </recommendedName>
</protein>
<dbReference type="PANTHER" id="PTHR47797">
    <property type="entry name" value="DEHYDROGENASE, PUTATIVE (AFU_ORTHOLOGUE AFUA_8G05805)-RELATED"/>
    <property type="match status" value="1"/>
</dbReference>
<dbReference type="SUPFAM" id="SSF49344">
    <property type="entry name" value="CBD9-like"/>
    <property type="match status" value="1"/>
</dbReference>
<dbReference type="Pfam" id="PF16010">
    <property type="entry name" value="CDH-cyt"/>
    <property type="match status" value="1"/>
</dbReference>